<name>A0A2N6UF41_9LACT</name>
<dbReference type="EMBL" id="PNHQ01000004">
    <property type="protein sequence ID" value="PMC80221.1"/>
    <property type="molecule type" value="Genomic_DNA"/>
</dbReference>
<evidence type="ECO:0000313" key="8">
    <source>
        <dbReference type="EMBL" id="PMC80221.1"/>
    </source>
</evidence>
<dbReference type="GO" id="GO:0005886">
    <property type="term" value="C:plasma membrane"/>
    <property type="evidence" value="ECO:0007669"/>
    <property type="project" value="UniProtKB-SubCell"/>
</dbReference>
<dbReference type="PANTHER" id="PTHR30250:SF10">
    <property type="entry name" value="LIPOPOLYSACCHARIDE BIOSYNTHESIS PROTEIN WZXC"/>
    <property type="match status" value="1"/>
</dbReference>
<evidence type="ECO:0000256" key="3">
    <source>
        <dbReference type="ARBA" id="ARBA00022475"/>
    </source>
</evidence>
<comment type="similarity">
    <text evidence="2">Belongs to the polysaccharide synthase family.</text>
</comment>
<gene>
    <name evidence="8" type="ORF">CJ191_02425</name>
</gene>
<feature type="transmembrane region" description="Helical" evidence="7">
    <location>
        <begin position="340"/>
        <end position="361"/>
    </location>
</feature>
<reference evidence="8 9" key="1">
    <citation type="submission" date="2017-09" db="EMBL/GenBank/DDBJ databases">
        <title>Bacterial strain isolated from the female urinary microbiota.</title>
        <authorList>
            <person name="Thomas-White K."/>
            <person name="Kumar N."/>
            <person name="Forster S."/>
            <person name="Putonti C."/>
            <person name="Lawley T."/>
            <person name="Wolfe A.J."/>
        </authorList>
    </citation>
    <scope>NUCLEOTIDE SEQUENCE [LARGE SCALE GENOMIC DNA]</scope>
    <source>
        <strain evidence="8 9">UMB0240</strain>
    </source>
</reference>
<evidence type="ECO:0000256" key="7">
    <source>
        <dbReference type="SAM" id="Phobius"/>
    </source>
</evidence>
<feature type="transmembrane region" description="Helical" evidence="7">
    <location>
        <begin position="180"/>
        <end position="199"/>
    </location>
</feature>
<feature type="transmembrane region" description="Helical" evidence="7">
    <location>
        <begin position="304"/>
        <end position="328"/>
    </location>
</feature>
<accession>A0A2N6UF41</accession>
<dbReference type="OrthoDB" id="109075at2"/>
<evidence type="ECO:0000256" key="6">
    <source>
        <dbReference type="ARBA" id="ARBA00023136"/>
    </source>
</evidence>
<evidence type="ECO:0000256" key="4">
    <source>
        <dbReference type="ARBA" id="ARBA00022692"/>
    </source>
</evidence>
<sequence length="427" mass="47774">MKAIKNLINKAKQDSLIKNFSVLFSGTAVAQVISFILSPVLTRLYSPSEFGVNSIYNSFLLIGAVFATLRLQTPIAMTDKNSERSRLTELSLSTSSFFAVAIGIIALIFPNELNAIFGVESSHWFWVLPISMWFIGAYETFFQALLSEQRYRDMTIVSIAKVVVMGLAQIGLVFLNTGYMGLIVGNLLSYIAVVVYMIIKVQYKIQLPNLNELGSTFKQYAEYPKYAFPAELLSISSTQLLPIMISFLYNSEVTGYYSLANRLIGVPITVIGNSLRQVYLKEATIEYKNTGNVYKSFKKTSTMLLGIAFPIGIVLAVIAPWFFGIFFGAEWGIAGTYLQLLVPVFLARFIVTPIMGTIYIVNKTKLGILVNGALMSISIILTILFNILAISNPEPFFITYSLAYLAVYLIIYVYFWIKISQKERKSK</sequence>
<evidence type="ECO:0000256" key="1">
    <source>
        <dbReference type="ARBA" id="ARBA00004651"/>
    </source>
</evidence>
<dbReference type="Proteomes" id="UP000235701">
    <property type="component" value="Unassembled WGS sequence"/>
</dbReference>
<feature type="transmembrane region" description="Helical" evidence="7">
    <location>
        <begin position="124"/>
        <end position="142"/>
    </location>
</feature>
<evidence type="ECO:0000256" key="2">
    <source>
        <dbReference type="ARBA" id="ARBA00007430"/>
    </source>
</evidence>
<feature type="transmembrane region" description="Helical" evidence="7">
    <location>
        <begin position="396"/>
        <end position="417"/>
    </location>
</feature>
<comment type="caution">
    <text evidence="8">The sequence shown here is derived from an EMBL/GenBank/DDBJ whole genome shotgun (WGS) entry which is preliminary data.</text>
</comment>
<feature type="transmembrane region" description="Helical" evidence="7">
    <location>
        <begin position="50"/>
        <end position="69"/>
    </location>
</feature>
<evidence type="ECO:0008006" key="10">
    <source>
        <dbReference type="Google" id="ProtNLM"/>
    </source>
</evidence>
<evidence type="ECO:0000313" key="9">
    <source>
        <dbReference type="Proteomes" id="UP000235701"/>
    </source>
</evidence>
<proteinExistence type="inferred from homology"/>
<protein>
    <recommendedName>
        <fullName evidence="10">Polysaccharide biosynthesis protein</fullName>
    </recommendedName>
</protein>
<dbReference type="RefSeq" id="WP_102198890.1">
    <property type="nucleotide sequence ID" value="NZ_PNHQ01000004.1"/>
</dbReference>
<comment type="subcellular location">
    <subcellularLocation>
        <location evidence="1">Cell membrane</location>
        <topology evidence="1">Multi-pass membrane protein</topology>
    </subcellularLocation>
</comment>
<organism evidence="8 9">
    <name type="scientific">Aerococcus viridans</name>
    <dbReference type="NCBI Taxonomy" id="1377"/>
    <lineage>
        <taxon>Bacteria</taxon>
        <taxon>Bacillati</taxon>
        <taxon>Bacillota</taxon>
        <taxon>Bacilli</taxon>
        <taxon>Lactobacillales</taxon>
        <taxon>Aerococcaceae</taxon>
        <taxon>Aerococcus</taxon>
    </lineage>
</organism>
<keyword evidence="5 7" id="KW-1133">Transmembrane helix</keyword>
<feature type="transmembrane region" description="Helical" evidence="7">
    <location>
        <begin position="90"/>
        <end position="109"/>
    </location>
</feature>
<keyword evidence="4 7" id="KW-0812">Transmembrane</keyword>
<feature type="transmembrane region" description="Helical" evidence="7">
    <location>
        <begin position="368"/>
        <end position="390"/>
    </location>
</feature>
<feature type="transmembrane region" description="Helical" evidence="7">
    <location>
        <begin position="154"/>
        <end position="174"/>
    </location>
</feature>
<keyword evidence="6 7" id="KW-0472">Membrane</keyword>
<keyword evidence="9" id="KW-1185">Reference proteome</keyword>
<dbReference type="Pfam" id="PF13440">
    <property type="entry name" value="Polysacc_synt_3"/>
    <property type="match status" value="1"/>
</dbReference>
<dbReference type="AlphaFoldDB" id="A0A2N6UF41"/>
<dbReference type="InterPro" id="IPR050833">
    <property type="entry name" value="Poly_Biosynth_Transport"/>
</dbReference>
<keyword evidence="3" id="KW-1003">Cell membrane</keyword>
<feature type="transmembrane region" description="Helical" evidence="7">
    <location>
        <begin position="20"/>
        <end position="38"/>
    </location>
</feature>
<dbReference type="PANTHER" id="PTHR30250">
    <property type="entry name" value="PST FAMILY PREDICTED COLANIC ACID TRANSPORTER"/>
    <property type="match status" value="1"/>
</dbReference>
<evidence type="ECO:0000256" key="5">
    <source>
        <dbReference type="ARBA" id="ARBA00022989"/>
    </source>
</evidence>